<protein>
    <submittedName>
        <fullName evidence="3">Helix-turn-helix domain-containing protein</fullName>
    </submittedName>
    <submittedName>
        <fullName evidence="5">Transcriptional regulator</fullName>
    </submittedName>
</protein>
<evidence type="ECO:0000313" key="5">
    <source>
        <dbReference type="EMBL" id="OQQ89312.1"/>
    </source>
</evidence>
<dbReference type="Pfam" id="PF12844">
    <property type="entry name" value="HTH_19"/>
    <property type="match status" value="1"/>
</dbReference>
<evidence type="ECO:0000313" key="3">
    <source>
        <dbReference type="EMBL" id="MSE04327.1"/>
    </source>
</evidence>
<dbReference type="RefSeq" id="WP_044005977.1">
    <property type="nucleotide sequence ID" value="NZ_CP007649.1"/>
</dbReference>
<dbReference type="EMBL" id="WKKZ01000001">
    <property type="protein sequence ID" value="MSE04327.1"/>
    <property type="molecule type" value="Genomic_DNA"/>
</dbReference>
<organism evidence="5 6">
    <name type="scientific">Ligilactobacillus salivarius</name>
    <dbReference type="NCBI Taxonomy" id="1624"/>
    <lineage>
        <taxon>Bacteria</taxon>
        <taxon>Bacillati</taxon>
        <taxon>Bacillota</taxon>
        <taxon>Bacilli</taxon>
        <taxon>Lactobacillales</taxon>
        <taxon>Lactobacillaceae</taxon>
        <taxon>Ligilactobacillus</taxon>
    </lineage>
</organism>
<dbReference type="GO" id="GO:0003677">
    <property type="term" value="F:DNA binding"/>
    <property type="evidence" value="ECO:0007669"/>
    <property type="project" value="UniProtKB-KW"/>
</dbReference>
<feature type="domain" description="HTH cro/C1-type" evidence="2">
    <location>
        <begin position="6"/>
        <end position="60"/>
    </location>
</feature>
<comment type="caution">
    <text evidence="5">The sequence shown here is derived from an EMBL/GenBank/DDBJ whole genome shotgun (WGS) entry which is preliminary data.</text>
</comment>
<evidence type="ECO:0000313" key="6">
    <source>
        <dbReference type="Proteomes" id="UP000192575"/>
    </source>
</evidence>
<dbReference type="PROSITE" id="PS50943">
    <property type="entry name" value="HTH_CROC1"/>
    <property type="match status" value="1"/>
</dbReference>
<dbReference type="EMBL" id="WKKX01000173">
    <property type="protein sequence ID" value="MSE08115.1"/>
    <property type="molecule type" value="Genomic_DNA"/>
</dbReference>
<dbReference type="PANTHER" id="PTHR46558">
    <property type="entry name" value="TRACRIPTIONAL REGULATORY PROTEIN-RELATED-RELATED"/>
    <property type="match status" value="1"/>
</dbReference>
<dbReference type="InterPro" id="IPR010982">
    <property type="entry name" value="Lambda_DNA-bd_dom_sf"/>
</dbReference>
<dbReference type="CDD" id="cd00093">
    <property type="entry name" value="HTH_XRE"/>
    <property type="match status" value="1"/>
</dbReference>
<dbReference type="EMBL" id="NBEF01000033">
    <property type="protein sequence ID" value="OQQ89312.1"/>
    <property type="molecule type" value="Genomic_DNA"/>
</dbReference>
<keyword evidence="1" id="KW-0238">DNA-binding</keyword>
<evidence type="ECO:0000313" key="7">
    <source>
        <dbReference type="Proteomes" id="UP000437575"/>
    </source>
</evidence>
<evidence type="ECO:0000256" key="1">
    <source>
        <dbReference type="ARBA" id="ARBA00023125"/>
    </source>
</evidence>
<dbReference type="Proteomes" id="UP000467635">
    <property type="component" value="Unassembled WGS sequence"/>
</dbReference>
<accession>A0A1V9R7Z4</accession>
<reference evidence="5 6" key="1">
    <citation type="submission" date="2017-03" db="EMBL/GenBank/DDBJ databases">
        <title>Phylogenomics and comparative genomics of Lactobacillus salivarius, a mammalian gut commensal.</title>
        <authorList>
            <person name="Harris H.M."/>
        </authorList>
    </citation>
    <scope>NUCLEOTIDE SEQUENCE [LARGE SCALE GENOMIC DNA]</scope>
    <source>
        <strain evidence="5 6">JCM 1047</strain>
    </source>
</reference>
<dbReference type="Proteomes" id="UP000437575">
    <property type="component" value="Unassembled WGS sequence"/>
</dbReference>
<reference evidence="7 8" key="2">
    <citation type="submission" date="2019-11" db="EMBL/GenBank/DDBJ databases">
        <title>Draft Genome Sequence of Plant Growth-Promoting Rhizosphere-Associated Bacteria.</title>
        <authorList>
            <person name="Vasilyev I.Y."/>
            <person name="Radchenko V."/>
            <person name="Ilnitskaya E.V."/>
        </authorList>
    </citation>
    <scope>NUCLEOTIDE SEQUENCE [LARGE SCALE GENOMIC DNA]</scope>
    <source>
        <strain evidence="4 8">VRA_01-1sq_f</strain>
        <strain evidence="3 7">VRA_1sq_f</strain>
    </source>
</reference>
<name>A0A1V9R7Z4_9LACO</name>
<dbReference type="SMART" id="SM00530">
    <property type="entry name" value="HTH_XRE"/>
    <property type="match status" value="1"/>
</dbReference>
<proteinExistence type="predicted"/>
<dbReference type="PANTHER" id="PTHR46558:SF11">
    <property type="entry name" value="HTH-TYPE TRANSCRIPTIONAL REGULATOR XRE"/>
    <property type="match status" value="1"/>
</dbReference>
<dbReference type="SUPFAM" id="SSF47413">
    <property type="entry name" value="lambda repressor-like DNA-binding domains"/>
    <property type="match status" value="1"/>
</dbReference>
<dbReference type="Gene3D" id="1.10.260.40">
    <property type="entry name" value="lambda repressor-like DNA-binding domains"/>
    <property type="match status" value="1"/>
</dbReference>
<evidence type="ECO:0000313" key="8">
    <source>
        <dbReference type="Proteomes" id="UP000467635"/>
    </source>
</evidence>
<evidence type="ECO:0000259" key="2">
    <source>
        <dbReference type="PROSITE" id="PS50943"/>
    </source>
</evidence>
<sequence>MLGDRLKLLRSTLHKSQDEIANYLGMSRSSYSHIENNRNQPDIDTIIKLSKYYGVSADYLLGTNSENNSDEFDINKYIEKINLKKFIDDNINKGIYYGSGPITDEQKKQLEIALKMIFYEHYKGDDK</sequence>
<dbReference type="InterPro" id="IPR001387">
    <property type="entry name" value="Cro/C1-type_HTH"/>
</dbReference>
<evidence type="ECO:0000313" key="4">
    <source>
        <dbReference type="EMBL" id="MSE08115.1"/>
    </source>
</evidence>
<dbReference type="AlphaFoldDB" id="A0A1V9R7Z4"/>
<dbReference type="Proteomes" id="UP000192575">
    <property type="component" value="Unassembled WGS sequence"/>
</dbReference>
<gene>
    <name evidence="5" type="ORF">B6U56_09115</name>
    <name evidence="4" type="ORF">GKC33_05110</name>
    <name evidence="3" type="ORF">GKC34_00340</name>
</gene>